<accession>A0A314UDV9</accession>
<name>A0A314UDV9_PRUYE</name>
<evidence type="ECO:0000313" key="2">
    <source>
        <dbReference type="Proteomes" id="UP000250321"/>
    </source>
</evidence>
<dbReference type="AlphaFoldDB" id="A0A314UDV9"/>
<sequence>MVLFNSLRVIPPEDPLGKDAITQLVLEVIEVFVDVFTMEPSEVFIDASLVHRGMLIEAIKTMVPNWDLNCRLEDMQLAVLAHCLDTWRIYLLDRKFVVRTCVLHSHMYCTGIKKNPEAKEELMGEVEPWVEFMAGIIVISSDDEEELTEEPEIKVILVESSDDESMEEINGEVVQADLSDV</sequence>
<dbReference type="EMBL" id="PJQY01003651">
    <property type="protein sequence ID" value="PQM35667.1"/>
    <property type="molecule type" value="Genomic_DNA"/>
</dbReference>
<protein>
    <submittedName>
        <fullName evidence="1">Uncharacterized protein</fullName>
    </submittedName>
</protein>
<reference evidence="1 2" key="1">
    <citation type="submission" date="2018-02" db="EMBL/GenBank/DDBJ databases">
        <title>Draft genome of wild Prunus yedoensis var. nudiflora.</title>
        <authorList>
            <person name="Baek S."/>
            <person name="Kim J.-H."/>
            <person name="Choi K."/>
            <person name="Kim G.-B."/>
            <person name="Cho A."/>
            <person name="Jang H."/>
            <person name="Shin C.-H."/>
            <person name="Yu H.-J."/>
            <person name="Mun J.-H."/>
        </authorList>
    </citation>
    <scope>NUCLEOTIDE SEQUENCE [LARGE SCALE GENOMIC DNA]</scope>
    <source>
        <strain evidence="2">cv. Jeju island</strain>
        <tissue evidence="1">Leaf</tissue>
    </source>
</reference>
<gene>
    <name evidence="1" type="ORF">Pyn_34014</name>
</gene>
<comment type="caution">
    <text evidence="1">The sequence shown here is derived from an EMBL/GenBank/DDBJ whole genome shotgun (WGS) entry which is preliminary data.</text>
</comment>
<keyword evidence="2" id="KW-1185">Reference proteome</keyword>
<proteinExistence type="predicted"/>
<dbReference type="Proteomes" id="UP000250321">
    <property type="component" value="Unassembled WGS sequence"/>
</dbReference>
<organism evidence="1 2">
    <name type="scientific">Prunus yedoensis var. nudiflora</name>
    <dbReference type="NCBI Taxonomy" id="2094558"/>
    <lineage>
        <taxon>Eukaryota</taxon>
        <taxon>Viridiplantae</taxon>
        <taxon>Streptophyta</taxon>
        <taxon>Embryophyta</taxon>
        <taxon>Tracheophyta</taxon>
        <taxon>Spermatophyta</taxon>
        <taxon>Magnoliopsida</taxon>
        <taxon>eudicotyledons</taxon>
        <taxon>Gunneridae</taxon>
        <taxon>Pentapetalae</taxon>
        <taxon>rosids</taxon>
        <taxon>fabids</taxon>
        <taxon>Rosales</taxon>
        <taxon>Rosaceae</taxon>
        <taxon>Amygdaloideae</taxon>
        <taxon>Amygdaleae</taxon>
        <taxon>Prunus</taxon>
    </lineage>
</organism>
<evidence type="ECO:0000313" key="1">
    <source>
        <dbReference type="EMBL" id="PQM35667.1"/>
    </source>
</evidence>